<dbReference type="Proteomes" id="UP000519897">
    <property type="component" value="Unassembled WGS sequence"/>
</dbReference>
<keyword evidence="3" id="KW-0804">Transcription</keyword>
<dbReference type="SUPFAM" id="SSF47413">
    <property type="entry name" value="lambda repressor-like DNA-binding domains"/>
    <property type="match status" value="1"/>
</dbReference>
<keyword evidence="2" id="KW-0238">DNA-binding</keyword>
<proteinExistence type="predicted"/>
<dbReference type="InterPro" id="IPR000843">
    <property type="entry name" value="HTH_LacI"/>
</dbReference>
<sequence>MDDNHQLKSSGKALEPGARPTLKTIAFMTGLGITTVSRALKDAPDIGMETKERVRLVAAQLGYQPNRAGVRLRTGKTNVIALVLSIDEELMGFTSQMMFGISEVLAGTQYHLVLTPHVHQKDPMVPVRYILDTASADGMIISRTLPDDPRVALMTERNFPFATHGRTDMGVCHPFHDFDNEAYAFEAVKRLVASGRRRIALLAPPAKLSYYIHTRIGFERGLAAFGATEVSMGRMTSEAPLSDLRSYSSDLMRSADPPDGIISISGSSSIALVAGIEAAGKRLGHDVDMVSKQSAEFLNWIRPEIHTVNESVRLAGRELAKAVIARIDGVAPELLQSVSSPVWSSMAPRD</sequence>
<dbReference type="SMART" id="SM00354">
    <property type="entry name" value="HTH_LACI"/>
    <property type="match status" value="1"/>
</dbReference>
<comment type="caution">
    <text evidence="5">The sequence shown here is derived from an EMBL/GenBank/DDBJ whole genome shotgun (WGS) entry which is preliminary data.</text>
</comment>
<dbReference type="PROSITE" id="PS50932">
    <property type="entry name" value="HTH_LACI_2"/>
    <property type="match status" value="1"/>
</dbReference>
<dbReference type="RefSeq" id="WP_062555115.1">
    <property type="nucleotide sequence ID" value="NZ_CP049250.1"/>
</dbReference>
<evidence type="ECO:0000256" key="3">
    <source>
        <dbReference type="ARBA" id="ARBA00023163"/>
    </source>
</evidence>
<keyword evidence="1" id="KW-0805">Transcription regulation</keyword>
<organism evidence="5 6">
    <name type="scientific">Rhizobium rhizoryzae</name>
    <dbReference type="NCBI Taxonomy" id="451876"/>
    <lineage>
        <taxon>Bacteria</taxon>
        <taxon>Pseudomonadati</taxon>
        <taxon>Pseudomonadota</taxon>
        <taxon>Alphaproteobacteria</taxon>
        <taxon>Hyphomicrobiales</taxon>
        <taxon>Rhizobiaceae</taxon>
        <taxon>Rhizobium/Agrobacterium group</taxon>
        <taxon>Rhizobium</taxon>
    </lineage>
</organism>
<evidence type="ECO:0000256" key="1">
    <source>
        <dbReference type="ARBA" id="ARBA00023015"/>
    </source>
</evidence>
<evidence type="ECO:0000256" key="2">
    <source>
        <dbReference type="ARBA" id="ARBA00023125"/>
    </source>
</evidence>
<evidence type="ECO:0000313" key="5">
    <source>
        <dbReference type="EMBL" id="MBB4143547.1"/>
    </source>
</evidence>
<dbReference type="CDD" id="cd20009">
    <property type="entry name" value="PBP1_RafR-like"/>
    <property type="match status" value="1"/>
</dbReference>
<dbReference type="EMBL" id="JACIEC010000001">
    <property type="protein sequence ID" value="MBB4143547.1"/>
    <property type="molecule type" value="Genomic_DNA"/>
</dbReference>
<evidence type="ECO:0000313" key="6">
    <source>
        <dbReference type="Proteomes" id="UP000519897"/>
    </source>
</evidence>
<name>A0A7W6PS11_9HYPH</name>
<dbReference type="GO" id="GO:0000976">
    <property type="term" value="F:transcription cis-regulatory region binding"/>
    <property type="evidence" value="ECO:0007669"/>
    <property type="project" value="TreeGrafter"/>
</dbReference>
<dbReference type="AlphaFoldDB" id="A0A7W6PS11"/>
<dbReference type="InterPro" id="IPR028082">
    <property type="entry name" value="Peripla_BP_I"/>
</dbReference>
<dbReference type="Pfam" id="PF00356">
    <property type="entry name" value="LacI"/>
    <property type="match status" value="1"/>
</dbReference>
<dbReference type="Gene3D" id="3.40.50.2300">
    <property type="match status" value="2"/>
</dbReference>
<keyword evidence="6" id="KW-1185">Reference proteome</keyword>
<gene>
    <name evidence="5" type="ORF">GGQ72_002046</name>
</gene>
<evidence type="ECO:0000259" key="4">
    <source>
        <dbReference type="PROSITE" id="PS50932"/>
    </source>
</evidence>
<dbReference type="InterPro" id="IPR046335">
    <property type="entry name" value="LacI/GalR-like_sensor"/>
</dbReference>
<protein>
    <submittedName>
        <fullName evidence="5">LacI family transcriptional regulator</fullName>
    </submittedName>
</protein>
<dbReference type="Pfam" id="PF13377">
    <property type="entry name" value="Peripla_BP_3"/>
    <property type="match status" value="1"/>
</dbReference>
<dbReference type="SUPFAM" id="SSF53822">
    <property type="entry name" value="Periplasmic binding protein-like I"/>
    <property type="match status" value="1"/>
</dbReference>
<dbReference type="CDD" id="cd01392">
    <property type="entry name" value="HTH_LacI"/>
    <property type="match status" value="1"/>
</dbReference>
<dbReference type="PANTHER" id="PTHR30146:SF109">
    <property type="entry name" value="HTH-TYPE TRANSCRIPTIONAL REGULATOR GALS"/>
    <property type="match status" value="1"/>
</dbReference>
<dbReference type="Gene3D" id="1.10.260.40">
    <property type="entry name" value="lambda repressor-like DNA-binding domains"/>
    <property type="match status" value="1"/>
</dbReference>
<dbReference type="PANTHER" id="PTHR30146">
    <property type="entry name" value="LACI-RELATED TRANSCRIPTIONAL REPRESSOR"/>
    <property type="match status" value="1"/>
</dbReference>
<feature type="domain" description="HTH lacI-type" evidence="4">
    <location>
        <begin position="20"/>
        <end position="74"/>
    </location>
</feature>
<reference evidence="5 6" key="1">
    <citation type="submission" date="2020-08" db="EMBL/GenBank/DDBJ databases">
        <title>Genomic Encyclopedia of Type Strains, Phase IV (KMG-IV): sequencing the most valuable type-strain genomes for metagenomic binning, comparative biology and taxonomic classification.</title>
        <authorList>
            <person name="Goeker M."/>
        </authorList>
    </citation>
    <scope>NUCLEOTIDE SEQUENCE [LARGE SCALE GENOMIC DNA]</scope>
    <source>
        <strain evidence="5 6">DSM 29514</strain>
    </source>
</reference>
<dbReference type="GO" id="GO:0003700">
    <property type="term" value="F:DNA-binding transcription factor activity"/>
    <property type="evidence" value="ECO:0007669"/>
    <property type="project" value="TreeGrafter"/>
</dbReference>
<dbReference type="InterPro" id="IPR010982">
    <property type="entry name" value="Lambda_DNA-bd_dom_sf"/>
</dbReference>
<accession>A0A7W6PS11</accession>